<evidence type="ECO:0000259" key="6">
    <source>
        <dbReference type="Pfam" id="PF02770"/>
    </source>
</evidence>
<dbReference type="Gene3D" id="1.20.140.10">
    <property type="entry name" value="Butyryl-CoA Dehydrogenase, subunit A, domain 3"/>
    <property type="match status" value="1"/>
</dbReference>
<dbReference type="Pfam" id="PF00441">
    <property type="entry name" value="Acyl-CoA_dh_1"/>
    <property type="match status" value="1"/>
</dbReference>
<evidence type="ECO:0000259" key="7">
    <source>
        <dbReference type="Pfam" id="PF02771"/>
    </source>
</evidence>
<evidence type="ECO:0000256" key="4">
    <source>
        <dbReference type="ARBA" id="ARBA00022827"/>
    </source>
</evidence>
<evidence type="ECO:0000256" key="3">
    <source>
        <dbReference type="ARBA" id="ARBA00022630"/>
    </source>
</evidence>
<feature type="domain" description="Acyl-CoA oxidase/dehydrogenase middle" evidence="6">
    <location>
        <begin position="102"/>
        <end position="190"/>
    </location>
</feature>
<comment type="caution">
    <text evidence="8">The sequence shown here is derived from an EMBL/GenBank/DDBJ whole genome shotgun (WGS) entry which is preliminary data.</text>
</comment>
<comment type="similarity">
    <text evidence="2">Belongs to the acyl-CoA dehydrogenase family.</text>
</comment>
<dbReference type="PANTHER" id="PTHR43884:SF12">
    <property type="entry name" value="ISOVALERYL-COA DEHYDROGENASE, MITOCHONDRIAL-RELATED"/>
    <property type="match status" value="1"/>
</dbReference>
<dbReference type="InterPro" id="IPR013786">
    <property type="entry name" value="AcylCoA_DH/ox_N"/>
</dbReference>
<comment type="cofactor">
    <cofactor evidence="1">
        <name>FAD</name>
        <dbReference type="ChEBI" id="CHEBI:57692"/>
    </cofactor>
</comment>
<dbReference type="GO" id="GO:0050660">
    <property type="term" value="F:flavin adenine dinucleotide binding"/>
    <property type="evidence" value="ECO:0007669"/>
    <property type="project" value="InterPro"/>
</dbReference>
<dbReference type="SUPFAM" id="SSF47203">
    <property type="entry name" value="Acyl-CoA dehydrogenase C-terminal domain-like"/>
    <property type="match status" value="1"/>
</dbReference>
<dbReference type="PANTHER" id="PTHR43884">
    <property type="entry name" value="ACYL-COA DEHYDROGENASE"/>
    <property type="match status" value="1"/>
</dbReference>
<evidence type="ECO:0000259" key="5">
    <source>
        <dbReference type="Pfam" id="PF00441"/>
    </source>
</evidence>
<dbReference type="Gene3D" id="2.40.110.10">
    <property type="entry name" value="Butyryl-CoA Dehydrogenase, subunit A, domain 2"/>
    <property type="match status" value="1"/>
</dbReference>
<dbReference type="InterPro" id="IPR009075">
    <property type="entry name" value="AcylCo_DH/oxidase_C"/>
</dbReference>
<evidence type="ECO:0000313" key="8">
    <source>
        <dbReference type="EMBL" id="GAG01087.1"/>
    </source>
</evidence>
<proteinExistence type="inferred from homology"/>
<keyword evidence="3" id="KW-0285">Flavoprotein</keyword>
<evidence type="ECO:0008006" key="9">
    <source>
        <dbReference type="Google" id="ProtNLM"/>
    </source>
</evidence>
<evidence type="ECO:0000256" key="2">
    <source>
        <dbReference type="ARBA" id="ARBA00009347"/>
    </source>
</evidence>
<protein>
    <recommendedName>
        <fullName evidence="9">Acyl-CoA dehydrogenase/oxidase C-terminal domain-containing protein</fullName>
    </recommendedName>
</protein>
<dbReference type="InterPro" id="IPR046373">
    <property type="entry name" value="Acyl-CoA_Oxase/DH_mid-dom_sf"/>
</dbReference>
<dbReference type="InterPro" id="IPR009100">
    <property type="entry name" value="AcylCoA_DH/oxidase_NM_dom_sf"/>
</dbReference>
<dbReference type="AlphaFoldDB" id="X0UP88"/>
<dbReference type="Pfam" id="PF02770">
    <property type="entry name" value="Acyl-CoA_dh_M"/>
    <property type="match status" value="1"/>
</dbReference>
<dbReference type="SUPFAM" id="SSF56645">
    <property type="entry name" value="Acyl-CoA dehydrogenase NM domain-like"/>
    <property type="match status" value="1"/>
</dbReference>
<dbReference type="InterPro" id="IPR036250">
    <property type="entry name" value="AcylCo_DH-like_C"/>
</dbReference>
<feature type="non-terminal residue" evidence="8">
    <location>
        <position position="1"/>
    </location>
</feature>
<dbReference type="Pfam" id="PF02771">
    <property type="entry name" value="Acyl-CoA_dh_N"/>
    <property type="match status" value="1"/>
</dbReference>
<feature type="domain" description="Acyl-CoA dehydrogenase/oxidase N-terminal" evidence="7">
    <location>
        <begin position="4"/>
        <end position="93"/>
    </location>
</feature>
<evidence type="ECO:0000256" key="1">
    <source>
        <dbReference type="ARBA" id="ARBA00001974"/>
    </source>
</evidence>
<keyword evidence="4" id="KW-0274">FAD</keyword>
<dbReference type="GO" id="GO:0003995">
    <property type="term" value="F:acyl-CoA dehydrogenase activity"/>
    <property type="evidence" value="ECO:0007669"/>
    <property type="project" value="TreeGrafter"/>
</dbReference>
<dbReference type="InterPro" id="IPR006091">
    <property type="entry name" value="Acyl-CoA_Oxase/DH_mid-dom"/>
</dbReference>
<feature type="domain" description="Acyl-CoA dehydrogenase/oxidase C-terminal" evidence="5">
    <location>
        <begin position="210"/>
        <end position="265"/>
    </location>
</feature>
<dbReference type="InterPro" id="IPR037069">
    <property type="entry name" value="AcylCoA_DH/ox_N_sf"/>
</dbReference>
<feature type="non-terminal residue" evidence="8">
    <location>
        <position position="265"/>
    </location>
</feature>
<sequence>RHVYRESDESGEIPARVIDTAWEMGFISSSIPEEHGGLGEERSSLTGSLIAEELAWGDLSMAMHILCPALAVFPVLEMGTGEQKKKYLPSFCNDKYQSATAALIEPRYNFDPYSLATTARLDGSDYVLNGEKCYVPLAADADLLLVYAAEDGGTQGFIIEKGTKGLEIGEREQNMGIKALATCELTLKDCRIPVENRLGGQEGCDFNRIINCSRVALSAMAVGVARSAFEYSRDYAKERQAFGEPIASRQTIAFMLAEMAIEIDA</sequence>
<reference evidence="8" key="1">
    <citation type="journal article" date="2014" name="Front. Microbiol.">
        <title>High frequency of phylogenetically diverse reductive dehalogenase-homologous genes in deep subseafloor sedimentary metagenomes.</title>
        <authorList>
            <person name="Kawai M."/>
            <person name="Futagami T."/>
            <person name="Toyoda A."/>
            <person name="Takaki Y."/>
            <person name="Nishi S."/>
            <person name="Hori S."/>
            <person name="Arai W."/>
            <person name="Tsubouchi T."/>
            <person name="Morono Y."/>
            <person name="Uchiyama I."/>
            <person name="Ito T."/>
            <person name="Fujiyama A."/>
            <person name="Inagaki F."/>
            <person name="Takami H."/>
        </authorList>
    </citation>
    <scope>NUCLEOTIDE SEQUENCE</scope>
    <source>
        <strain evidence="8">Expedition CK06-06</strain>
    </source>
</reference>
<dbReference type="Gene3D" id="1.10.540.10">
    <property type="entry name" value="Acyl-CoA dehydrogenase/oxidase, N-terminal domain"/>
    <property type="match status" value="1"/>
</dbReference>
<accession>X0UP88</accession>
<dbReference type="EMBL" id="BARS01027784">
    <property type="protein sequence ID" value="GAG01087.1"/>
    <property type="molecule type" value="Genomic_DNA"/>
</dbReference>
<organism evidence="8">
    <name type="scientific">marine sediment metagenome</name>
    <dbReference type="NCBI Taxonomy" id="412755"/>
    <lineage>
        <taxon>unclassified sequences</taxon>
        <taxon>metagenomes</taxon>
        <taxon>ecological metagenomes</taxon>
    </lineage>
</organism>
<name>X0UP88_9ZZZZ</name>
<gene>
    <name evidence="8" type="ORF">S01H1_43609</name>
</gene>